<dbReference type="SUPFAM" id="SSF50104">
    <property type="entry name" value="Translation proteins SH3-like domain"/>
    <property type="match status" value="1"/>
</dbReference>
<keyword evidence="3" id="KW-0648">Protein biosynthesis</keyword>
<dbReference type="InterPro" id="IPR020189">
    <property type="entry name" value="IF5A_C"/>
</dbReference>
<dbReference type="Gene3D" id="2.40.50.140">
    <property type="entry name" value="Nucleic acid-binding proteins"/>
    <property type="match status" value="1"/>
</dbReference>
<feature type="domain" description="Translation initiation factor 5A-like N-terminal" evidence="2">
    <location>
        <begin position="22"/>
        <end position="69"/>
    </location>
</feature>
<dbReference type="InterPro" id="IPR048670">
    <property type="entry name" value="IF5A-like_N"/>
</dbReference>
<dbReference type="InterPro" id="IPR012340">
    <property type="entry name" value="NA-bd_OB-fold"/>
</dbReference>
<organism evidence="3">
    <name type="scientific">Orpheovirus IHUMI-LCC2</name>
    <dbReference type="NCBI Taxonomy" id="2023057"/>
    <lineage>
        <taxon>Viruses</taxon>
        <taxon>Varidnaviria</taxon>
        <taxon>Bamfordvirae</taxon>
        <taxon>Nucleocytoviricota</taxon>
        <taxon>Megaviricetes</taxon>
        <taxon>Pimascovirales</taxon>
        <taxon>Ocovirineae</taxon>
        <taxon>Orpheoviridae</taxon>
        <taxon>Alphaorpheovirus</taxon>
        <taxon>Alphaorpheovirus massiliense</taxon>
    </lineage>
</organism>
<dbReference type="InterPro" id="IPR001884">
    <property type="entry name" value="IF5A-like"/>
</dbReference>
<evidence type="ECO:0000313" key="4">
    <source>
        <dbReference type="Proteomes" id="UP000236316"/>
    </source>
</evidence>
<dbReference type="GO" id="GO:0003723">
    <property type="term" value="F:RNA binding"/>
    <property type="evidence" value="ECO:0007669"/>
    <property type="project" value="InterPro"/>
</dbReference>
<feature type="domain" description="Translation initiation factor 5A C-terminal" evidence="1">
    <location>
        <begin position="83"/>
        <end position="147"/>
    </location>
</feature>
<sequence>MENSEYIQAEGTCSLSYLYPVDLRKGTIVIIHNRPCKVIDYTSIVNGKHGTSKTIVIGIDIFNGNKYEISWNGGDRVTVVESKKENYDIIDIVDEYLILINDRGLVREDLKILSEILSNKFKTLLSNTNINDLKVQVTKCYNIEEITNVM</sequence>
<keyword evidence="4" id="KW-1185">Reference proteome</keyword>
<evidence type="ECO:0000259" key="1">
    <source>
        <dbReference type="Pfam" id="PF01287"/>
    </source>
</evidence>
<dbReference type="Pfam" id="PF21485">
    <property type="entry name" value="IF5A-like_N"/>
    <property type="match status" value="1"/>
</dbReference>
<name>A0A2I2L3F7_9VIRU</name>
<dbReference type="GO" id="GO:0043022">
    <property type="term" value="F:ribosome binding"/>
    <property type="evidence" value="ECO:0007669"/>
    <property type="project" value="InterPro"/>
</dbReference>
<dbReference type="InterPro" id="IPR008991">
    <property type="entry name" value="Translation_prot_SH3-like_sf"/>
</dbReference>
<dbReference type="Proteomes" id="UP000236316">
    <property type="component" value="Segment"/>
</dbReference>
<dbReference type="InterPro" id="IPR014722">
    <property type="entry name" value="Rib_uL2_dom2"/>
</dbReference>
<gene>
    <name evidence="3" type="ORF">ORPV_160</name>
</gene>
<dbReference type="EMBL" id="LT906555">
    <property type="protein sequence ID" value="SNW62064.1"/>
    <property type="molecule type" value="Genomic_DNA"/>
</dbReference>
<accession>A0A2I2L3F7</accession>
<proteinExistence type="predicted"/>
<evidence type="ECO:0000259" key="2">
    <source>
        <dbReference type="Pfam" id="PF21485"/>
    </source>
</evidence>
<protein>
    <submittedName>
        <fullName evidence="3">Eukaryotic translation elongation factor IF5A</fullName>
    </submittedName>
</protein>
<evidence type="ECO:0000313" key="3">
    <source>
        <dbReference type="EMBL" id="SNW62064.1"/>
    </source>
</evidence>
<dbReference type="Gene3D" id="2.30.30.30">
    <property type="match status" value="1"/>
</dbReference>
<dbReference type="GeneID" id="35381917"/>
<reference evidence="3" key="1">
    <citation type="submission" date="2017-08" db="EMBL/GenBank/DDBJ databases">
        <authorList>
            <consortium name="Urmite Genomes"/>
        </authorList>
    </citation>
    <scope>NUCLEOTIDE SEQUENCE [LARGE SCALE GENOMIC DNA]</scope>
    <source>
        <strain evidence="3">IHUMI-LCC2</strain>
    </source>
</reference>
<dbReference type="PANTHER" id="PTHR11673">
    <property type="entry name" value="TRANSLATION INITIATION FACTOR 5A FAMILY MEMBER"/>
    <property type="match status" value="1"/>
</dbReference>
<keyword evidence="3" id="KW-0251">Elongation factor</keyword>
<dbReference type="KEGG" id="vg:35381917"/>
<dbReference type="RefSeq" id="YP_009448366.1">
    <property type="nucleotide sequence ID" value="NC_036594.1"/>
</dbReference>
<dbReference type="Pfam" id="PF01287">
    <property type="entry name" value="eIF-5a"/>
    <property type="match status" value="1"/>
</dbReference>